<evidence type="ECO:0000259" key="1">
    <source>
        <dbReference type="Pfam" id="PF13391"/>
    </source>
</evidence>
<dbReference type="GO" id="GO:0004519">
    <property type="term" value="F:endonuclease activity"/>
    <property type="evidence" value="ECO:0007669"/>
    <property type="project" value="UniProtKB-KW"/>
</dbReference>
<proteinExistence type="predicted"/>
<dbReference type="Pfam" id="PF13391">
    <property type="entry name" value="HNH_2"/>
    <property type="match status" value="1"/>
</dbReference>
<keyword evidence="2" id="KW-0540">Nuclease</keyword>
<evidence type="ECO:0000313" key="2">
    <source>
        <dbReference type="EMBL" id="MBE7367521.1"/>
    </source>
</evidence>
<name>A0ABR9S1X9_9BURK</name>
<gene>
    <name evidence="2" type="ORF">IM787_08085</name>
</gene>
<accession>A0ABR9S1X9</accession>
<keyword evidence="3" id="KW-1185">Reference proteome</keyword>
<dbReference type="Proteomes" id="UP000806285">
    <property type="component" value="Unassembled WGS sequence"/>
</dbReference>
<comment type="caution">
    <text evidence="2">The sequence shown here is derived from an EMBL/GenBank/DDBJ whole genome shotgun (WGS) entry which is preliminary data.</text>
</comment>
<organism evidence="2 3">
    <name type="scientific">Ramlibacter pallidus</name>
    <dbReference type="NCBI Taxonomy" id="2780087"/>
    <lineage>
        <taxon>Bacteria</taxon>
        <taxon>Pseudomonadati</taxon>
        <taxon>Pseudomonadota</taxon>
        <taxon>Betaproteobacteria</taxon>
        <taxon>Burkholderiales</taxon>
        <taxon>Comamonadaceae</taxon>
        <taxon>Ramlibacter</taxon>
    </lineage>
</organism>
<sequence length="308" mass="34857">MPSVPSDSELRAAAFEQVRRLQVTRDQITADDLKVGFFHNGTRYPLINPQRGIFKPQQMEALLSIRTVFPRAGNRVWYDDQRQVHRQIYNGEETVDYAFMGTDPRAAENRWLKAAMEQRTPIIYFLGTAPGRYEALQPAFIVDWDAQHARAKVAFSDGPPTSASAPTESLERRYALRLVKQRLHQSTFREAVIDAYKSRCALSGVPEPILLDAAHIIEDKNEKLGQPVVQNGIPLSKIHHAAFDAHLLGIDPDFRIHVAKRLLLQKDGPILEALKDLDGALLRLPPRAADRPDRDRLEQRFGLFKALG</sequence>
<dbReference type="EMBL" id="JADDIV010000002">
    <property type="protein sequence ID" value="MBE7367521.1"/>
    <property type="molecule type" value="Genomic_DNA"/>
</dbReference>
<reference evidence="2 3" key="1">
    <citation type="submission" date="2020-10" db="EMBL/GenBank/DDBJ databases">
        <title>Ramlibacter sp. HM2 16S ribosomal RNA gene Genome sequencing and assembly.</title>
        <authorList>
            <person name="Kang M."/>
        </authorList>
    </citation>
    <scope>NUCLEOTIDE SEQUENCE [LARGE SCALE GENOMIC DNA]</scope>
    <source>
        <strain evidence="2 3">HM2</strain>
    </source>
</reference>
<dbReference type="RefSeq" id="WP_193676117.1">
    <property type="nucleotide sequence ID" value="NZ_JADDIV010000002.1"/>
</dbReference>
<dbReference type="InterPro" id="IPR003615">
    <property type="entry name" value="HNH_nuc"/>
</dbReference>
<protein>
    <submittedName>
        <fullName evidence="2">HNH endonuclease</fullName>
    </submittedName>
</protein>
<keyword evidence="2" id="KW-0378">Hydrolase</keyword>
<keyword evidence="2" id="KW-0255">Endonuclease</keyword>
<evidence type="ECO:0000313" key="3">
    <source>
        <dbReference type="Proteomes" id="UP000806285"/>
    </source>
</evidence>
<feature type="domain" description="HNH nuclease" evidence="1">
    <location>
        <begin position="200"/>
        <end position="251"/>
    </location>
</feature>